<sequence length="102" mass="11960">ERCVALKERKLKVFCNTCSSDNSTIMSNNRKLKKENDQLKEKLNEISLNSEPNNMSEELERLQKEHESNMTKLQLEFKAQSELNITLNEAKEILEKNWSTTK</sequence>
<evidence type="ECO:0000313" key="2">
    <source>
        <dbReference type="EMBL" id="KAL3280977.1"/>
    </source>
</evidence>
<dbReference type="Proteomes" id="UP001516400">
    <property type="component" value="Unassembled WGS sequence"/>
</dbReference>
<evidence type="ECO:0000313" key="3">
    <source>
        <dbReference type="Proteomes" id="UP001516400"/>
    </source>
</evidence>
<comment type="caution">
    <text evidence="2">The sequence shown here is derived from an EMBL/GenBank/DDBJ whole genome shotgun (WGS) entry which is preliminary data.</text>
</comment>
<gene>
    <name evidence="2" type="ORF">HHI36_004202</name>
</gene>
<feature type="non-terminal residue" evidence="2">
    <location>
        <position position="1"/>
    </location>
</feature>
<proteinExistence type="predicted"/>
<keyword evidence="1" id="KW-0175">Coiled coil</keyword>
<keyword evidence="3" id="KW-1185">Reference proteome</keyword>
<accession>A0ABD2NRB5</accession>
<evidence type="ECO:0000256" key="1">
    <source>
        <dbReference type="SAM" id="Coils"/>
    </source>
</evidence>
<protein>
    <submittedName>
        <fullName evidence="2">Uncharacterized protein</fullName>
    </submittedName>
</protein>
<dbReference type="AlphaFoldDB" id="A0ABD2NRB5"/>
<feature type="coiled-coil region" evidence="1">
    <location>
        <begin position="22"/>
        <end position="76"/>
    </location>
</feature>
<name>A0ABD2NRB5_9CUCU</name>
<dbReference type="EMBL" id="JABFTP020000144">
    <property type="protein sequence ID" value="KAL3280977.1"/>
    <property type="molecule type" value="Genomic_DNA"/>
</dbReference>
<reference evidence="2 3" key="1">
    <citation type="journal article" date="2021" name="BMC Biol.">
        <title>Horizontally acquired antibacterial genes associated with adaptive radiation of ladybird beetles.</title>
        <authorList>
            <person name="Li H.S."/>
            <person name="Tang X.F."/>
            <person name="Huang Y.H."/>
            <person name="Xu Z.Y."/>
            <person name="Chen M.L."/>
            <person name="Du X.Y."/>
            <person name="Qiu B.Y."/>
            <person name="Chen P.T."/>
            <person name="Zhang W."/>
            <person name="Slipinski A."/>
            <person name="Escalona H.E."/>
            <person name="Waterhouse R.M."/>
            <person name="Zwick A."/>
            <person name="Pang H."/>
        </authorList>
    </citation>
    <scope>NUCLEOTIDE SEQUENCE [LARGE SCALE GENOMIC DNA]</scope>
    <source>
        <strain evidence="2">SYSU2018</strain>
    </source>
</reference>
<organism evidence="2 3">
    <name type="scientific">Cryptolaemus montrouzieri</name>
    <dbReference type="NCBI Taxonomy" id="559131"/>
    <lineage>
        <taxon>Eukaryota</taxon>
        <taxon>Metazoa</taxon>
        <taxon>Ecdysozoa</taxon>
        <taxon>Arthropoda</taxon>
        <taxon>Hexapoda</taxon>
        <taxon>Insecta</taxon>
        <taxon>Pterygota</taxon>
        <taxon>Neoptera</taxon>
        <taxon>Endopterygota</taxon>
        <taxon>Coleoptera</taxon>
        <taxon>Polyphaga</taxon>
        <taxon>Cucujiformia</taxon>
        <taxon>Coccinelloidea</taxon>
        <taxon>Coccinellidae</taxon>
        <taxon>Scymninae</taxon>
        <taxon>Scymnini</taxon>
        <taxon>Cryptolaemus</taxon>
    </lineage>
</organism>